<keyword evidence="1" id="KW-0548">Nucleotidyltransferase</keyword>
<gene>
    <name evidence="3" type="ORF">OLEA9_A083030</name>
</gene>
<keyword evidence="1" id="KW-0808">Transferase</keyword>
<keyword evidence="4" id="KW-1185">Reference proteome</keyword>
<protein>
    <recommendedName>
        <fullName evidence="1">RNA-dependent RNA polymerase</fullName>
        <ecNumber evidence="1">2.7.7.48</ecNumber>
    </recommendedName>
</protein>
<dbReference type="EMBL" id="CACTIH010002193">
    <property type="protein sequence ID" value="CAA2974725.1"/>
    <property type="molecule type" value="Genomic_DNA"/>
</dbReference>
<name>A0A8S0R6S6_OLEEU</name>
<keyword evidence="1" id="KW-0943">RNA-mediated gene silencing</keyword>
<dbReference type="Pfam" id="PF05183">
    <property type="entry name" value="RdRP"/>
    <property type="match status" value="1"/>
</dbReference>
<feature type="domain" description="RDRP core" evidence="2">
    <location>
        <begin position="29"/>
        <end position="121"/>
    </location>
</feature>
<comment type="function">
    <text evidence="1">Probably involved in the RNA silencing pathway and required for the generation of small interfering RNAs (siRNAs).</text>
</comment>
<dbReference type="GO" id="GO:0031380">
    <property type="term" value="C:nuclear RNA-directed RNA polymerase complex"/>
    <property type="evidence" value="ECO:0007669"/>
    <property type="project" value="TreeGrafter"/>
</dbReference>
<dbReference type="InterPro" id="IPR057596">
    <property type="entry name" value="RDRP_core"/>
</dbReference>
<proteinExistence type="inferred from homology"/>
<evidence type="ECO:0000313" key="3">
    <source>
        <dbReference type="EMBL" id="CAA2974725.1"/>
    </source>
</evidence>
<accession>A0A8S0R6S6</accession>
<dbReference type="PANTHER" id="PTHR23079">
    <property type="entry name" value="RNA-DEPENDENT RNA POLYMERASE"/>
    <property type="match status" value="1"/>
</dbReference>
<comment type="similarity">
    <text evidence="1">Belongs to the RdRP family.</text>
</comment>
<evidence type="ECO:0000259" key="2">
    <source>
        <dbReference type="Pfam" id="PF05183"/>
    </source>
</evidence>
<sequence>MKISFRLELWSPWTTPVEGRVINHDVSLEILKFFVDYLVGDMLGVISTAHLVHANRKPDKALSSKCLELVALQPMAIDFAKSGAPAEMPRSLRPREFQDFMERWEKPMYISQGALGKLYSQEHKLWLLEYYLARRI</sequence>
<dbReference type="InterPro" id="IPR007855">
    <property type="entry name" value="RDRP"/>
</dbReference>
<dbReference type="Proteomes" id="UP000594638">
    <property type="component" value="Unassembled WGS sequence"/>
</dbReference>
<evidence type="ECO:0000256" key="1">
    <source>
        <dbReference type="RuleBase" id="RU363098"/>
    </source>
</evidence>
<reference evidence="3 4" key="1">
    <citation type="submission" date="2019-12" db="EMBL/GenBank/DDBJ databases">
        <authorList>
            <person name="Alioto T."/>
            <person name="Alioto T."/>
            <person name="Gomez Garrido J."/>
        </authorList>
    </citation>
    <scope>NUCLEOTIDE SEQUENCE [LARGE SCALE GENOMIC DNA]</scope>
</reference>
<dbReference type="OrthoDB" id="6513042at2759"/>
<keyword evidence="1 3" id="KW-0696">RNA-directed RNA polymerase</keyword>
<dbReference type="GO" id="GO:0003968">
    <property type="term" value="F:RNA-directed RNA polymerase activity"/>
    <property type="evidence" value="ECO:0007669"/>
    <property type="project" value="UniProtKB-KW"/>
</dbReference>
<comment type="catalytic activity">
    <reaction evidence="1">
        <text>RNA(n) + a ribonucleoside 5'-triphosphate = RNA(n+1) + diphosphate</text>
        <dbReference type="Rhea" id="RHEA:21248"/>
        <dbReference type="Rhea" id="RHEA-COMP:14527"/>
        <dbReference type="Rhea" id="RHEA-COMP:17342"/>
        <dbReference type="ChEBI" id="CHEBI:33019"/>
        <dbReference type="ChEBI" id="CHEBI:61557"/>
        <dbReference type="ChEBI" id="CHEBI:140395"/>
        <dbReference type="EC" id="2.7.7.48"/>
    </reaction>
</comment>
<organism evidence="3 4">
    <name type="scientific">Olea europaea subsp. europaea</name>
    <dbReference type="NCBI Taxonomy" id="158383"/>
    <lineage>
        <taxon>Eukaryota</taxon>
        <taxon>Viridiplantae</taxon>
        <taxon>Streptophyta</taxon>
        <taxon>Embryophyta</taxon>
        <taxon>Tracheophyta</taxon>
        <taxon>Spermatophyta</taxon>
        <taxon>Magnoliopsida</taxon>
        <taxon>eudicotyledons</taxon>
        <taxon>Gunneridae</taxon>
        <taxon>Pentapetalae</taxon>
        <taxon>asterids</taxon>
        <taxon>lamiids</taxon>
        <taxon>Lamiales</taxon>
        <taxon>Oleaceae</taxon>
        <taxon>Oleeae</taxon>
        <taxon>Olea</taxon>
    </lineage>
</organism>
<evidence type="ECO:0000313" key="4">
    <source>
        <dbReference type="Proteomes" id="UP000594638"/>
    </source>
</evidence>
<dbReference type="GO" id="GO:0003723">
    <property type="term" value="F:RNA binding"/>
    <property type="evidence" value="ECO:0007669"/>
    <property type="project" value="UniProtKB-KW"/>
</dbReference>
<keyword evidence="1" id="KW-0694">RNA-binding</keyword>
<dbReference type="AlphaFoldDB" id="A0A8S0R6S6"/>
<comment type="caution">
    <text evidence="3">The sequence shown here is derived from an EMBL/GenBank/DDBJ whole genome shotgun (WGS) entry which is preliminary data.</text>
</comment>
<dbReference type="EC" id="2.7.7.48" evidence="1"/>
<dbReference type="GO" id="GO:0030422">
    <property type="term" value="P:siRNA processing"/>
    <property type="evidence" value="ECO:0007669"/>
    <property type="project" value="TreeGrafter"/>
</dbReference>
<dbReference type="PANTHER" id="PTHR23079:SF5">
    <property type="entry name" value="RNA-DEPENDENT RNA POLYMERASE 2"/>
    <property type="match status" value="1"/>
</dbReference>
<dbReference type="Gramene" id="OE9A083030T1">
    <property type="protein sequence ID" value="OE9A083030C1"/>
    <property type="gene ID" value="OE9A083030"/>
</dbReference>